<keyword evidence="8" id="KW-1133">Transmembrane helix</keyword>
<accession>A0A9N9WYY3</accession>
<dbReference type="Proteomes" id="UP001153620">
    <property type="component" value="Chromosome 4"/>
</dbReference>
<keyword evidence="8" id="KW-0472">Membrane</keyword>
<evidence type="ECO:0000313" key="9">
    <source>
        <dbReference type="EMBL" id="CAG9811695.1"/>
    </source>
</evidence>
<evidence type="ECO:0000256" key="5">
    <source>
        <dbReference type="ARBA" id="ARBA00023002"/>
    </source>
</evidence>
<keyword evidence="3" id="KW-0349">Heme</keyword>
<dbReference type="PANTHER" id="PTHR24291:SF50">
    <property type="entry name" value="BIFUNCTIONAL ALBAFLAVENONE MONOOXYGENASE_TERPENE SYNTHASE"/>
    <property type="match status" value="1"/>
</dbReference>
<dbReference type="PANTHER" id="PTHR24291">
    <property type="entry name" value="CYTOCHROME P450 FAMILY 4"/>
    <property type="match status" value="1"/>
</dbReference>
<keyword evidence="8" id="KW-0812">Transmembrane</keyword>
<gene>
    <name evidence="9" type="ORF">CHIRRI_LOCUS14502</name>
</gene>
<organism evidence="9 10">
    <name type="scientific">Chironomus riparius</name>
    <dbReference type="NCBI Taxonomy" id="315576"/>
    <lineage>
        <taxon>Eukaryota</taxon>
        <taxon>Metazoa</taxon>
        <taxon>Ecdysozoa</taxon>
        <taxon>Arthropoda</taxon>
        <taxon>Hexapoda</taxon>
        <taxon>Insecta</taxon>
        <taxon>Pterygota</taxon>
        <taxon>Neoptera</taxon>
        <taxon>Endopterygota</taxon>
        <taxon>Diptera</taxon>
        <taxon>Nematocera</taxon>
        <taxon>Chironomoidea</taxon>
        <taxon>Chironomidae</taxon>
        <taxon>Chironominae</taxon>
        <taxon>Chironomus</taxon>
    </lineage>
</organism>
<dbReference type="GO" id="GO:0016705">
    <property type="term" value="F:oxidoreductase activity, acting on paired donors, with incorporation or reduction of molecular oxygen"/>
    <property type="evidence" value="ECO:0007669"/>
    <property type="project" value="InterPro"/>
</dbReference>
<keyword evidence="6" id="KW-0408">Iron</keyword>
<keyword evidence="4" id="KW-0479">Metal-binding</keyword>
<evidence type="ECO:0000256" key="6">
    <source>
        <dbReference type="ARBA" id="ARBA00023004"/>
    </source>
</evidence>
<evidence type="ECO:0000256" key="4">
    <source>
        <dbReference type="ARBA" id="ARBA00022723"/>
    </source>
</evidence>
<dbReference type="SUPFAM" id="SSF48264">
    <property type="entry name" value="Cytochrome P450"/>
    <property type="match status" value="1"/>
</dbReference>
<dbReference type="EMBL" id="OU895880">
    <property type="protein sequence ID" value="CAG9811695.1"/>
    <property type="molecule type" value="Genomic_DNA"/>
</dbReference>
<evidence type="ECO:0000313" key="10">
    <source>
        <dbReference type="Proteomes" id="UP001153620"/>
    </source>
</evidence>
<evidence type="ECO:0000256" key="2">
    <source>
        <dbReference type="ARBA" id="ARBA00010617"/>
    </source>
</evidence>
<dbReference type="Pfam" id="PF00067">
    <property type="entry name" value="p450"/>
    <property type="match status" value="1"/>
</dbReference>
<evidence type="ECO:0000256" key="1">
    <source>
        <dbReference type="ARBA" id="ARBA00001971"/>
    </source>
</evidence>
<protein>
    <recommendedName>
        <fullName evidence="11">Cytochrome P450</fullName>
    </recommendedName>
</protein>
<dbReference type="Gene3D" id="1.10.630.10">
    <property type="entry name" value="Cytochrome P450"/>
    <property type="match status" value="1"/>
</dbReference>
<dbReference type="AlphaFoldDB" id="A0A9N9WYY3"/>
<dbReference type="GO" id="GO:0004497">
    <property type="term" value="F:monooxygenase activity"/>
    <property type="evidence" value="ECO:0007669"/>
    <property type="project" value="UniProtKB-KW"/>
</dbReference>
<comment type="similarity">
    <text evidence="2">Belongs to the cytochrome P450 family.</text>
</comment>
<evidence type="ECO:0000256" key="7">
    <source>
        <dbReference type="ARBA" id="ARBA00023033"/>
    </source>
</evidence>
<keyword evidence="7" id="KW-0503">Monooxygenase</keyword>
<evidence type="ECO:0000256" key="8">
    <source>
        <dbReference type="SAM" id="Phobius"/>
    </source>
</evidence>
<reference evidence="9" key="1">
    <citation type="submission" date="2022-01" db="EMBL/GenBank/DDBJ databases">
        <authorList>
            <person name="King R."/>
        </authorList>
    </citation>
    <scope>NUCLEOTIDE SEQUENCE</scope>
</reference>
<proteinExistence type="inferred from homology"/>
<dbReference type="GO" id="GO:0020037">
    <property type="term" value="F:heme binding"/>
    <property type="evidence" value="ECO:0007669"/>
    <property type="project" value="InterPro"/>
</dbReference>
<feature type="transmembrane region" description="Helical" evidence="8">
    <location>
        <begin position="12"/>
        <end position="41"/>
    </location>
</feature>
<dbReference type="OrthoDB" id="1470350at2759"/>
<keyword evidence="10" id="KW-1185">Reference proteome</keyword>
<dbReference type="InterPro" id="IPR050196">
    <property type="entry name" value="Cytochrome_P450_Monoox"/>
</dbReference>
<sequence length="449" mass="51793">MGLKVNLFTTFAAIIGIAFYNPSCLFLTFGLTVLTILYNYWKNWQYLMKLPGGKRISVRGLFENSSSEFYENMKKLWIKHGKDKFVVWIGFERFVTVSKYEDVKTILIATNDNVLMDKYHAMWPWIGADVVRGNDFPCQTFTNVITSNALNKFTKDVSFVDHMSRRFGALCKHNMSSGDTVDIQMLSKLMMFDILYVIGTGRNISDQRTELLKETERLISMADSRIYSGLMQSSLIRTVIGEERRFNSARNRISQIISTHLKSADTKAVSYSVYDDIRSRFPNIDPSPLIETFVLLGYDRFSIAFTNMIIELSKSAELQDEICNEIRENQRNFMKSQKLHKFLIEQLPAHTIIPVVTKTTQAGVPLIGQFIPPNTGVLLYLENLDSHGKLMENSMSKFDECMTMNLMKIFVGEFIVRFKFQMKETKRLWMGCGVSLRRNGVNVCVRNRY</sequence>
<keyword evidence="5" id="KW-0560">Oxidoreductase</keyword>
<dbReference type="InterPro" id="IPR001128">
    <property type="entry name" value="Cyt_P450"/>
</dbReference>
<comment type="cofactor">
    <cofactor evidence="1">
        <name>heme</name>
        <dbReference type="ChEBI" id="CHEBI:30413"/>
    </cofactor>
</comment>
<evidence type="ECO:0000256" key="3">
    <source>
        <dbReference type="ARBA" id="ARBA00022617"/>
    </source>
</evidence>
<dbReference type="GO" id="GO:0005506">
    <property type="term" value="F:iron ion binding"/>
    <property type="evidence" value="ECO:0007669"/>
    <property type="project" value="InterPro"/>
</dbReference>
<dbReference type="InterPro" id="IPR036396">
    <property type="entry name" value="Cyt_P450_sf"/>
</dbReference>
<reference evidence="9" key="2">
    <citation type="submission" date="2022-10" db="EMBL/GenBank/DDBJ databases">
        <authorList>
            <consortium name="ENA_rothamsted_submissions"/>
            <consortium name="culmorum"/>
            <person name="King R."/>
        </authorList>
    </citation>
    <scope>NUCLEOTIDE SEQUENCE</scope>
</reference>
<evidence type="ECO:0008006" key="11">
    <source>
        <dbReference type="Google" id="ProtNLM"/>
    </source>
</evidence>
<name>A0A9N9WYY3_9DIPT</name>